<keyword evidence="3 7" id="KW-0378">Hydrolase</keyword>
<dbReference type="GO" id="GO:0005524">
    <property type="term" value="F:ATP binding"/>
    <property type="evidence" value="ECO:0007669"/>
    <property type="project" value="UniProtKB-KW"/>
</dbReference>
<dbReference type="PROSITE" id="PS51787">
    <property type="entry name" value="LON_N"/>
    <property type="match status" value="1"/>
</dbReference>
<feature type="binding site" evidence="9">
    <location>
        <begin position="337"/>
        <end position="344"/>
    </location>
    <ligand>
        <name>ATP</name>
        <dbReference type="ChEBI" id="CHEBI:30616"/>
    </ligand>
</feature>
<sequence length="776" mass="85998">MELPVLLLSNGVLMPEAKMRIPVRSKFNLEMLDRFVVNRGMAQGKTMILIAYREDKDVYPYATVASVEQVTCWQYNAHTQYTLHVVGVSRAKIEAFKHPTCTVKFLVDIHGDVSSEIETAFLENCNRMLVYLSRENTEAAYRLQKLLKEKRLDSLSDAVMSHLNAIPNSTLLTFLSTVDVPKRVDQANAELDKMFKNIPLAGVQIEDLIPVKGTRRITPGNRTHLGQKRSEEDELERKLDEAQLPDTVKERVLQDYEKLKKMGTNSQESHVLRSYLELVASLPWNKSTTDQIDISIARKALEDSHEGMKSVKTRVLEFLAVRKLSDAVGGPILCFSGPPGIGKTSVARAIATALGRKFERISLGGIRDESDIRGHRRTYVGAMHGRIIQAIRHAGSKNPLILLDEVDKLYAGVSGSPSAALLEVLDPEQNFSFVDHYLNLPFDLSNVLFIATANDTSNIEPPLLDRMELIEMTGYSTHEKLRIVENHIIPRQLPRHGLSDDCIEFEMAGLQHIVNGYTKEAGVRQLERCVAALCRHAALRVAEVMNGDCTADTFSDLELPVIVDIALVEKVLGIPKFSHFDLVTQMKAFRPGVCFGLAWTPFGGELMLIETSGVKGKGEVSMTGKLGDVLKESVSVARSWLRANVERYKLEFSEEMDIHVHLPAGAIGKDGPSAGCALVLALFSLVAGRNVRNDTAVTGEISLSGSVLPVGGIKEKVIGAHRAGLRRVTLPASNRNHFEEIEDGVRREIDVVFVETIDELLTAMMEPHSLGYLAKL</sequence>
<evidence type="ECO:0000256" key="4">
    <source>
        <dbReference type="ARBA" id="ARBA00022825"/>
    </source>
</evidence>
<dbReference type="WBParaSite" id="MBELARI_LOCUS11144">
    <property type="protein sequence ID" value="MBELARI_LOCUS11144"/>
    <property type="gene ID" value="MBELARI_LOCUS11144"/>
</dbReference>
<feature type="domain" description="Lon N-terminal" evidence="14">
    <location>
        <begin position="3"/>
        <end position="195"/>
    </location>
</feature>
<dbReference type="InterPro" id="IPR054594">
    <property type="entry name" value="Lon_lid"/>
</dbReference>
<dbReference type="Gene3D" id="3.40.50.300">
    <property type="entry name" value="P-loop containing nucleotide triphosphate hydrolases"/>
    <property type="match status" value="1"/>
</dbReference>
<dbReference type="GO" id="GO:0004252">
    <property type="term" value="F:serine-type endopeptidase activity"/>
    <property type="evidence" value="ECO:0007669"/>
    <property type="project" value="UniProtKB-UniRule"/>
</dbReference>
<dbReference type="Pfam" id="PF22667">
    <property type="entry name" value="Lon_lid"/>
    <property type="match status" value="1"/>
</dbReference>
<evidence type="ECO:0000256" key="3">
    <source>
        <dbReference type="ARBA" id="ARBA00022801"/>
    </source>
</evidence>
<dbReference type="GO" id="GO:0016887">
    <property type="term" value="F:ATP hydrolysis activity"/>
    <property type="evidence" value="ECO:0007669"/>
    <property type="project" value="InterPro"/>
</dbReference>
<dbReference type="NCBIfam" id="TIGR00763">
    <property type="entry name" value="lon"/>
    <property type="match status" value="1"/>
</dbReference>
<dbReference type="Pfam" id="PF05362">
    <property type="entry name" value="Lon_C"/>
    <property type="match status" value="1"/>
</dbReference>
<comment type="catalytic activity">
    <reaction evidence="6">
        <text>Hydrolysis of proteins in presence of ATP.</text>
        <dbReference type="EC" id="3.4.21.53"/>
    </reaction>
</comment>
<keyword evidence="15" id="KW-1185">Reference proteome</keyword>
<dbReference type="InterPro" id="IPR008269">
    <property type="entry name" value="Lon_proteolytic"/>
</dbReference>
<dbReference type="PROSITE" id="PS01046">
    <property type="entry name" value="LON_SER"/>
    <property type="match status" value="1"/>
</dbReference>
<dbReference type="EC" id="3.4.21.-" evidence="7 12"/>
<feature type="active site" evidence="8 10">
    <location>
        <position position="716"/>
    </location>
</feature>
<dbReference type="PRINTS" id="PR00830">
    <property type="entry name" value="ENDOLAPTASE"/>
</dbReference>
<dbReference type="PIRSF" id="PIRSF001174">
    <property type="entry name" value="Lon_proteas"/>
    <property type="match status" value="1"/>
</dbReference>
<feature type="active site" evidence="8 10">
    <location>
        <position position="673"/>
    </location>
</feature>
<organism evidence="15 16">
    <name type="scientific">Mesorhabditis belari</name>
    <dbReference type="NCBI Taxonomy" id="2138241"/>
    <lineage>
        <taxon>Eukaryota</taxon>
        <taxon>Metazoa</taxon>
        <taxon>Ecdysozoa</taxon>
        <taxon>Nematoda</taxon>
        <taxon>Chromadorea</taxon>
        <taxon>Rhabditida</taxon>
        <taxon>Rhabditina</taxon>
        <taxon>Rhabditomorpha</taxon>
        <taxon>Rhabditoidea</taxon>
        <taxon>Rhabditidae</taxon>
        <taxon>Mesorhabditinae</taxon>
        <taxon>Mesorhabditis</taxon>
    </lineage>
</organism>
<dbReference type="FunFam" id="3.40.50.300:FF:000021">
    <property type="entry name" value="Lon protease homolog"/>
    <property type="match status" value="1"/>
</dbReference>
<dbReference type="Pfam" id="PF02190">
    <property type="entry name" value="LON_substr_bdg"/>
    <property type="match status" value="1"/>
</dbReference>
<dbReference type="Gene3D" id="3.30.230.10">
    <property type="match status" value="1"/>
</dbReference>
<evidence type="ECO:0000259" key="14">
    <source>
        <dbReference type="PROSITE" id="PS51787"/>
    </source>
</evidence>
<dbReference type="SUPFAM" id="SSF88697">
    <property type="entry name" value="PUA domain-like"/>
    <property type="match status" value="1"/>
</dbReference>
<dbReference type="PANTHER" id="PTHR10046">
    <property type="entry name" value="ATP DEPENDENT LON PROTEASE FAMILY MEMBER"/>
    <property type="match status" value="1"/>
</dbReference>
<accession>A0AAF3EB33</accession>
<feature type="domain" description="Lon proteolytic" evidence="13">
    <location>
        <begin position="588"/>
        <end position="767"/>
    </location>
</feature>
<dbReference type="InterPro" id="IPR003593">
    <property type="entry name" value="AAA+_ATPase"/>
</dbReference>
<evidence type="ECO:0000256" key="9">
    <source>
        <dbReference type="PIRSR" id="PIRSR001174-2"/>
    </source>
</evidence>
<evidence type="ECO:0000256" key="8">
    <source>
        <dbReference type="PIRSR" id="PIRSR001174-1"/>
    </source>
</evidence>
<evidence type="ECO:0000313" key="15">
    <source>
        <dbReference type="Proteomes" id="UP000887575"/>
    </source>
</evidence>
<dbReference type="Gene3D" id="1.10.8.60">
    <property type="match status" value="1"/>
</dbReference>
<evidence type="ECO:0000256" key="11">
    <source>
        <dbReference type="RuleBase" id="RU000591"/>
    </source>
</evidence>
<keyword evidence="2 7" id="KW-0547">Nucleotide-binding</keyword>
<reference evidence="16" key="1">
    <citation type="submission" date="2024-02" db="UniProtKB">
        <authorList>
            <consortium name="WormBaseParasite"/>
        </authorList>
    </citation>
    <scope>IDENTIFICATION</scope>
</reference>
<evidence type="ECO:0000313" key="16">
    <source>
        <dbReference type="WBParaSite" id="MBELARI_LOCUS11144"/>
    </source>
</evidence>
<dbReference type="AlphaFoldDB" id="A0AAF3EB33"/>
<protein>
    <recommendedName>
        <fullName evidence="7 12">Lon protease homolog</fullName>
        <ecNumber evidence="7 12">3.4.21.-</ecNumber>
    </recommendedName>
</protein>
<evidence type="ECO:0000256" key="2">
    <source>
        <dbReference type="ARBA" id="ARBA00022741"/>
    </source>
</evidence>
<dbReference type="InterPro" id="IPR003959">
    <property type="entry name" value="ATPase_AAA_core"/>
</dbReference>
<dbReference type="InterPro" id="IPR008268">
    <property type="entry name" value="Peptidase_S16_AS"/>
</dbReference>
<dbReference type="CDD" id="cd19500">
    <property type="entry name" value="RecA-like_Lon"/>
    <property type="match status" value="1"/>
</dbReference>
<dbReference type="InterPro" id="IPR014721">
    <property type="entry name" value="Ribsml_uS5_D2-typ_fold_subgr"/>
</dbReference>
<dbReference type="SMART" id="SM00464">
    <property type="entry name" value="LON"/>
    <property type="match status" value="1"/>
</dbReference>
<keyword evidence="5 7" id="KW-0067">ATP-binding</keyword>
<comment type="similarity">
    <text evidence="7 10 11">Belongs to the peptidase S16 family.</text>
</comment>
<dbReference type="SUPFAM" id="SSF54211">
    <property type="entry name" value="Ribosomal protein S5 domain 2-like"/>
    <property type="match status" value="1"/>
</dbReference>
<dbReference type="GO" id="GO:0030163">
    <property type="term" value="P:protein catabolic process"/>
    <property type="evidence" value="ECO:0007669"/>
    <property type="project" value="InterPro"/>
</dbReference>
<dbReference type="InterPro" id="IPR046336">
    <property type="entry name" value="Lon_prtase_N_sf"/>
</dbReference>
<evidence type="ECO:0000256" key="6">
    <source>
        <dbReference type="ARBA" id="ARBA00050665"/>
    </source>
</evidence>
<dbReference type="Gene3D" id="1.20.5.5270">
    <property type="match status" value="1"/>
</dbReference>
<proteinExistence type="inferred from homology"/>
<dbReference type="Pfam" id="PF00004">
    <property type="entry name" value="AAA"/>
    <property type="match status" value="1"/>
</dbReference>
<evidence type="ECO:0000256" key="12">
    <source>
        <dbReference type="RuleBase" id="RU000592"/>
    </source>
</evidence>
<evidence type="ECO:0000256" key="7">
    <source>
        <dbReference type="PIRNR" id="PIRNR001174"/>
    </source>
</evidence>
<dbReference type="InterPro" id="IPR004815">
    <property type="entry name" value="Lon_bac/euk-typ"/>
</dbReference>
<dbReference type="Gene3D" id="2.30.130.40">
    <property type="entry name" value="LON domain-like"/>
    <property type="match status" value="1"/>
</dbReference>
<evidence type="ECO:0000259" key="13">
    <source>
        <dbReference type="PROSITE" id="PS51786"/>
    </source>
</evidence>
<name>A0AAF3EB33_9BILA</name>
<dbReference type="Proteomes" id="UP000887575">
    <property type="component" value="Unassembled WGS sequence"/>
</dbReference>
<evidence type="ECO:0000256" key="10">
    <source>
        <dbReference type="PROSITE-ProRule" id="PRU01122"/>
    </source>
</evidence>
<dbReference type="InterPro" id="IPR020568">
    <property type="entry name" value="Ribosomal_Su5_D2-typ_SF"/>
</dbReference>
<dbReference type="InterPro" id="IPR015947">
    <property type="entry name" value="PUA-like_sf"/>
</dbReference>
<evidence type="ECO:0000256" key="1">
    <source>
        <dbReference type="ARBA" id="ARBA00022670"/>
    </source>
</evidence>
<evidence type="ECO:0000256" key="5">
    <source>
        <dbReference type="ARBA" id="ARBA00022840"/>
    </source>
</evidence>
<dbReference type="InterPro" id="IPR003111">
    <property type="entry name" value="Lon_prtase_N"/>
</dbReference>
<dbReference type="InterPro" id="IPR027065">
    <property type="entry name" value="Lon_Prtase"/>
</dbReference>
<dbReference type="SMART" id="SM00382">
    <property type="entry name" value="AAA"/>
    <property type="match status" value="1"/>
</dbReference>
<dbReference type="PROSITE" id="PS51786">
    <property type="entry name" value="LON_PROTEOLYTIC"/>
    <property type="match status" value="1"/>
</dbReference>
<keyword evidence="4 7" id="KW-0720">Serine protease</keyword>
<dbReference type="SUPFAM" id="SSF52540">
    <property type="entry name" value="P-loop containing nucleoside triphosphate hydrolases"/>
    <property type="match status" value="1"/>
</dbReference>
<dbReference type="InterPro" id="IPR027417">
    <property type="entry name" value="P-loop_NTPase"/>
</dbReference>
<dbReference type="GO" id="GO:0004176">
    <property type="term" value="F:ATP-dependent peptidase activity"/>
    <property type="evidence" value="ECO:0007669"/>
    <property type="project" value="UniProtKB-UniRule"/>
</dbReference>
<dbReference type="GO" id="GO:0006508">
    <property type="term" value="P:proteolysis"/>
    <property type="evidence" value="ECO:0007669"/>
    <property type="project" value="UniProtKB-KW"/>
</dbReference>
<keyword evidence="1 7" id="KW-0645">Protease</keyword>